<proteinExistence type="predicted"/>
<keyword evidence="2" id="KW-1185">Reference proteome</keyword>
<evidence type="ECO:0008006" key="3">
    <source>
        <dbReference type="Google" id="ProtNLM"/>
    </source>
</evidence>
<evidence type="ECO:0000313" key="1">
    <source>
        <dbReference type="EMBL" id="UQZ85518.1"/>
    </source>
</evidence>
<protein>
    <recommendedName>
        <fullName evidence="3">DUF3024 domain-containing protein</fullName>
    </recommendedName>
</protein>
<dbReference type="EMBL" id="CP027059">
    <property type="protein sequence ID" value="UQZ85518.1"/>
    <property type="molecule type" value="Genomic_DNA"/>
</dbReference>
<reference evidence="1" key="1">
    <citation type="submission" date="2018-02" db="EMBL/GenBank/DDBJ databases">
        <authorList>
            <person name="Kim S.-K."/>
            <person name="Jung H.-I."/>
            <person name="Lee S.-W."/>
        </authorList>
    </citation>
    <scope>NUCLEOTIDE SEQUENCE</scope>
    <source>
        <strain evidence="1">SK3146</strain>
    </source>
</reference>
<organism evidence="1 2">
    <name type="scientific">Paenibacillus konkukensis</name>
    <dbReference type="NCBI Taxonomy" id="2020716"/>
    <lineage>
        <taxon>Bacteria</taxon>
        <taxon>Bacillati</taxon>
        <taxon>Bacillota</taxon>
        <taxon>Bacilli</taxon>
        <taxon>Bacillales</taxon>
        <taxon>Paenibacillaceae</taxon>
        <taxon>Paenibacillus</taxon>
    </lineage>
</organism>
<accession>A0ABY4RTQ3</accession>
<reference evidence="1" key="2">
    <citation type="journal article" date="2021" name="J Anim Sci Technol">
        <title>Complete genome sequence of Paenibacillus konkukensis sp. nov. SK3146 as a potential probiotic strain.</title>
        <authorList>
            <person name="Jung H.I."/>
            <person name="Park S."/>
            <person name="Niu K.M."/>
            <person name="Lee S.W."/>
            <person name="Kothari D."/>
            <person name="Yi K.J."/>
            <person name="Kim S.K."/>
        </authorList>
    </citation>
    <scope>NUCLEOTIDE SEQUENCE</scope>
    <source>
        <strain evidence="1">SK3146</strain>
    </source>
</reference>
<dbReference type="RefSeq" id="WP_249861143.1">
    <property type="nucleotide sequence ID" value="NZ_CP027059.1"/>
</dbReference>
<sequence length="110" mass="13128">MDRFTIRRLENILDGYIALKVPRDVRSSVRLTYQWDENRLTLREERPDDRGRKWLGAAIVQFRLEQSMWHVYAKDGDNAWHIAASIAPHSDFELQLEQVELDREGIFWIS</sequence>
<gene>
    <name evidence="1" type="ORF">SK3146_04807</name>
</gene>
<evidence type="ECO:0000313" key="2">
    <source>
        <dbReference type="Proteomes" id="UP001057134"/>
    </source>
</evidence>
<name>A0ABY4RTQ3_9BACL</name>
<dbReference type="Pfam" id="PF11225">
    <property type="entry name" value="DUF3024"/>
    <property type="match status" value="1"/>
</dbReference>
<dbReference type="InterPro" id="IPR021388">
    <property type="entry name" value="DUF3024"/>
</dbReference>
<dbReference type="Proteomes" id="UP001057134">
    <property type="component" value="Chromosome"/>
</dbReference>